<evidence type="ECO:0000313" key="1">
    <source>
        <dbReference type="EMBL" id="GFS12643.1"/>
    </source>
</evidence>
<name>A0AAV4IS50_9GAST</name>
<reference evidence="1 2" key="1">
    <citation type="journal article" date="2021" name="Elife">
        <title>Chloroplast acquisition without the gene transfer in kleptoplastic sea slugs, Plakobranchus ocellatus.</title>
        <authorList>
            <person name="Maeda T."/>
            <person name="Takahashi S."/>
            <person name="Yoshida T."/>
            <person name="Shimamura S."/>
            <person name="Takaki Y."/>
            <person name="Nagai Y."/>
            <person name="Toyoda A."/>
            <person name="Suzuki Y."/>
            <person name="Arimoto A."/>
            <person name="Ishii H."/>
            <person name="Satoh N."/>
            <person name="Nishiyama T."/>
            <person name="Hasebe M."/>
            <person name="Maruyama T."/>
            <person name="Minagawa J."/>
            <person name="Obokata J."/>
            <person name="Shigenobu S."/>
        </authorList>
    </citation>
    <scope>NUCLEOTIDE SEQUENCE [LARGE SCALE GENOMIC DNA]</scope>
</reference>
<organism evidence="1 2">
    <name type="scientific">Elysia marginata</name>
    <dbReference type="NCBI Taxonomy" id="1093978"/>
    <lineage>
        <taxon>Eukaryota</taxon>
        <taxon>Metazoa</taxon>
        <taxon>Spiralia</taxon>
        <taxon>Lophotrochozoa</taxon>
        <taxon>Mollusca</taxon>
        <taxon>Gastropoda</taxon>
        <taxon>Heterobranchia</taxon>
        <taxon>Euthyneura</taxon>
        <taxon>Panpulmonata</taxon>
        <taxon>Sacoglossa</taxon>
        <taxon>Placobranchoidea</taxon>
        <taxon>Plakobranchidae</taxon>
        <taxon>Elysia</taxon>
    </lineage>
</organism>
<dbReference type="EMBL" id="BMAT01002734">
    <property type="protein sequence ID" value="GFS12643.1"/>
    <property type="molecule type" value="Genomic_DNA"/>
</dbReference>
<protein>
    <submittedName>
        <fullName evidence="1">Uncharacterized protein</fullName>
    </submittedName>
</protein>
<keyword evidence="2" id="KW-1185">Reference proteome</keyword>
<sequence length="90" mass="10123">MKVGPMCDRFSHSPITTANAKDSLPAIPNLWVQLLQSFKSFLYTGKARAGGPQAPCNRCNEEFKHIRVKDYFVLYIILEMFNDGLIGLTS</sequence>
<evidence type="ECO:0000313" key="2">
    <source>
        <dbReference type="Proteomes" id="UP000762676"/>
    </source>
</evidence>
<gene>
    <name evidence="1" type="ORF">ElyMa_001376300</name>
</gene>
<dbReference type="Proteomes" id="UP000762676">
    <property type="component" value="Unassembled WGS sequence"/>
</dbReference>
<dbReference type="AlphaFoldDB" id="A0AAV4IS50"/>
<proteinExistence type="predicted"/>
<accession>A0AAV4IS50</accession>
<comment type="caution">
    <text evidence="1">The sequence shown here is derived from an EMBL/GenBank/DDBJ whole genome shotgun (WGS) entry which is preliminary data.</text>
</comment>